<dbReference type="PANTHER" id="PTHR43479:SF11">
    <property type="entry name" value="ACREF_ENVCD OPERON REPRESSOR-RELATED"/>
    <property type="match status" value="1"/>
</dbReference>
<dbReference type="RefSeq" id="WP_130432258.1">
    <property type="nucleotide sequence ID" value="NZ_SGXF01000001.1"/>
</dbReference>
<proteinExistence type="predicted"/>
<comment type="caution">
    <text evidence="4">The sequence shown here is derived from an EMBL/GenBank/DDBJ whole genome shotgun (WGS) entry which is preliminary data.</text>
</comment>
<reference evidence="4 5" key="1">
    <citation type="submission" date="2019-02" db="EMBL/GenBank/DDBJ databases">
        <title>Genomic Encyclopedia of Type Strains, Phase IV (KMG-IV): sequencing the most valuable type-strain genomes for metagenomic binning, comparative biology and taxonomic classification.</title>
        <authorList>
            <person name="Goeker M."/>
        </authorList>
    </citation>
    <scope>NUCLEOTIDE SEQUENCE [LARGE SCALE GENOMIC DNA]</scope>
    <source>
        <strain evidence="4 5">DSM 29486</strain>
    </source>
</reference>
<dbReference type="EMBL" id="SGXF01000001">
    <property type="protein sequence ID" value="RZT02143.1"/>
    <property type="molecule type" value="Genomic_DNA"/>
</dbReference>
<keyword evidence="1 2" id="KW-0238">DNA-binding</keyword>
<dbReference type="Pfam" id="PF00440">
    <property type="entry name" value="TetR_N"/>
    <property type="match status" value="1"/>
</dbReference>
<dbReference type="GO" id="GO:0003677">
    <property type="term" value="F:DNA binding"/>
    <property type="evidence" value="ECO:0007669"/>
    <property type="project" value="UniProtKB-UniRule"/>
</dbReference>
<dbReference type="PROSITE" id="PS50977">
    <property type="entry name" value="HTH_TETR_2"/>
    <property type="match status" value="1"/>
</dbReference>
<protein>
    <submittedName>
        <fullName evidence="4">TetR family transcriptional regulator</fullName>
    </submittedName>
</protein>
<dbReference type="PANTHER" id="PTHR43479">
    <property type="entry name" value="ACREF/ENVCD OPERON REPRESSOR-RELATED"/>
    <property type="match status" value="1"/>
</dbReference>
<organism evidence="4 5">
    <name type="scientific">Cuneatibacter caecimuris</name>
    <dbReference type="NCBI Taxonomy" id="1796618"/>
    <lineage>
        <taxon>Bacteria</taxon>
        <taxon>Bacillati</taxon>
        <taxon>Bacillota</taxon>
        <taxon>Clostridia</taxon>
        <taxon>Lachnospirales</taxon>
        <taxon>Lachnospiraceae</taxon>
        <taxon>Cuneatibacter</taxon>
    </lineage>
</organism>
<gene>
    <name evidence="4" type="ORF">EV209_0251</name>
</gene>
<dbReference type="InterPro" id="IPR001647">
    <property type="entry name" value="HTH_TetR"/>
</dbReference>
<feature type="DNA-binding region" description="H-T-H motif" evidence="2">
    <location>
        <begin position="29"/>
        <end position="48"/>
    </location>
</feature>
<evidence type="ECO:0000256" key="2">
    <source>
        <dbReference type="PROSITE-ProRule" id="PRU00335"/>
    </source>
</evidence>
<dbReference type="Gene3D" id="1.10.357.10">
    <property type="entry name" value="Tetracycline Repressor, domain 2"/>
    <property type="match status" value="1"/>
</dbReference>
<keyword evidence="5" id="KW-1185">Reference proteome</keyword>
<feature type="domain" description="HTH tetR-type" evidence="3">
    <location>
        <begin position="6"/>
        <end position="66"/>
    </location>
</feature>
<dbReference type="Proteomes" id="UP000292927">
    <property type="component" value="Unassembled WGS sequence"/>
</dbReference>
<name>A0A4Q7PMZ8_9FIRM</name>
<dbReference type="AlphaFoldDB" id="A0A4Q7PMZ8"/>
<dbReference type="InterPro" id="IPR050624">
    <property type="entry name" value="HTH-type_Tx_Regulator"/>
</dbReference>
<sequence length="182" mass="20824">MRKKDDTLRATLLSLARTVADTEGIEAVNIRSIANKAGIASGTVYNYFSNKDEILLALTEEYWKQILLEMKTKITADSFCSQLQDIFSFLKERIDQSAGKLMNSLGNVEAAGQVRMTSMQTELEDALIQCMEQDAAVRKDIWNETFTKKQFARFIMMNMVMLLKACEPDITFFIMMIKRTIY</sequence>
<evidence type="ECO:0000259" key="3">
    <source>
        <dbReference type="PROSITE" id="PS50977"/>
    </source>
</evidence>
<evidence type="ECO:0000256" key="1">
    <source>
        <dbReference type="ARBA" id="ARBA00023125"/>
    </source>
</evidence>
<dbReference type="PRINTS" id="PR00455">
    <property type="entry name" value="HTHTETR"/>
</dbReference>
<dbReference type="SUPFAM" id="SSF46689">
    <property type="entry name" value="Homeodomain-like"/>
    <property type="match status" value="1"/>
</dbReference>
<evidence type="ECO:0000313" key="4">
    <source>
        <dbReference type="EMBL" id="RZT02143.1"/>
    </source>
</evidence>
<dbReference type="InterPro" id="IPR009057">
    <property type="entry name" value="Homeodomain-like_sf"/>
</dbReference>
<accession>A0A4Q7PMZ8</accession>
<evidence type="ECO:0000313" key="5">
    <source>
        <dbReference type="Proteomes" id="UP000292927"/>
    </source>
</evidence>
<dbReference type="OrthoDB" id="494991at2"/>